<dbReference type="Gene3D" id="3.30.565.10">
    <property type="entry name" value="Histidine kinase-like ATPase, C-terminal domain"/>
    <property type="match status" value="1"/>
</dbReference>
<dbReference type="SUPFAM" id="SSF50341">
    <property type="entry name" value="CheW-like"/>
    <property type="match status" value="1"/>
</dbReference>
<dbReference type="GO" id="GO:0006935">
    <property type="term" value="P:chemotaxis"/>
    <property type="evidence" value="ECO:0007669"/>
    <property type="project" value="UniProtKB-KW"/>
</dbReference>
<evidence type="ECO:0000256" key="6">
    <source>
        <dbReference type="ARBA" id="ARBA00022679"/>
    </source>
</evidence>
<dbReference type="RefSeq" id="WP_294895983.1">
    <property type="nucleotide sequence ID" value="NZ_DLUI01000121.1"/>
</dbReference>
<dbReference type="Gene3D" id="1.20.120.160">
    <property type="entry name" value="HPT domain"/>
    <property type="match status" value="1"/>
</dbReference>
<dbReference type="Gene3D" id="1.10.287.560">
    <property type="entry name" value="Histidine kinase CheA-like, homodimeric domain"/>
    <property type="match status" value="1"/>
</dbReference>
<keyword evidence="10" id="KW-0902">Two-component regulatory system</keyword>
<dbReference type="Pfam" id="PF01627">
    <property type="entry name" value="Hpt"/>
    <property type="match status" value="1"/>
</dbReference>
<proteinExistence type="predicted"/>
<protein>
    <recommendedName>
        <fullName evidence="3">Chemotaxis protein CheA</fullName>
        <ecNumber evidence="2">2.7.13.3</ecNumber>
    </recommendedName>
</protein>
<dbReference type="PANTHER" id="PTHR43395:SF10">
    <property type="entry name" value="CHEMOTAXIS PROTEIN CHEA"/>
    <property type="match status" value="1"/>
</dbReference>
<comment type="catalytic activity">
    <reaction evidence="1">
        <text>ATP + protein L-histidine = ADP + protein N-phospho-L-histidine.</text>
        <dbReference type="EC" id="2.7.13.3"/>
    </reaction>
</comment>
<dbReference type="PROSITE" id="PS50851">
    <property type="entry name" value="CHEW"/>
    <property type="match status" value="1"/>
</dbReference>
<dbReference type="SUPFAM" id="SSF47384">
    <property type="entry name" value="Homodimeric domain of signal transducing histidine kinase"/>
    <property type="match status" value="1"/>
</dbReference>
<feature type="domain" description="HPt" evidence="15">
    <location>
        <begin position="1"/>
        <end position="115"/>
    </location>
</feature>
<dbReference type="Pfam" id="PF01584">
    <property type="entry name" value="CheW"/>
    <property type="match status" value="1"/>
</dbReference>
<dbReference type="Gene3D" id="2.30.30.40">
    <property type="entry name" value="SH3 Domains"/>
    <property type="match status" value="1"/>
</dbReference>
<keyword evidence="4" id="KW-0145">Chemotaxis</keyword>
<evidence type="ECO:0000256" key="3">
    <source>
        <dbReference type="ARBA" id="ARBA00021495"/>
    </source>
</evidence>
<dbReference type="CDD" id="cd00731">
    <property type="entry name" value="CheA_reg"/>
    <property type="match status" value="1"/>
</dbReference>
<comment type="function">
    <text evidence="11">Involved in the transmission of sensory signals from the chemoreceptors to the flagellar motors. CheA is autophosphorylated; it can transfer its phosphate group to either CheB or CheY.</text>
</comment>
<evidence type="ECO:0000313" key="17">
    <source>
        <dbReference type="Proteomes" id="UP000228859"/>
    </source>
</evidence>
<evidence type="ECO:0000259" key="14">
    <source>
        <dbReference type="PROSITE" id="PS50851"/>
    </source>
</evidence>
<feature type="domain" description="Histidine kinase" evidence="13">
    <location>
        <begin position="352"/>
        <end position="562"/>
    </location>
</feature>
<dbReference type="GO" id="GO:0005524">
    <property type="term" value="F:ATP binding"/>
    <property type="evidence" value="ECO:0007669"/>
    <property type="project" value="UniProtKB-KW"/>
</dbReference>
<dbReference type="CDD" id="cd16916">
    <property type="entry name" value="HATPase_CheA-like"/>
    <property type="match status" value="1"/>
</dbReference>
<dbReference type="Proteomes" id="UP000228859">
    <property type="component" value="Unassembled WGS sequence"/>
</dbReference>
<evidence type="ECO:0000256" key="5">
    <source>
        <dbReference type="ARBA" id="ARBA00022553"/>
    </source>
</evidence>
<dbReference type="PRINTS" id="PR00344">
    <property type="entry name" value="BCTRLSENSOR"/>
</dbReference>
<feature type="modified residue" description="Phosphohistidine" evidence="12">
    <location>
        <position position="47"/>
    </location>
</feature>
<dbReference type="PROSITE" id="PS50109">
    <property type="entry name" value="HIS_KIN"/>
    <property type="match status" value="1"/>
</dbReference>
<dbReference type="InterPro" id="IPR051315">
    <property type="entry name" value="Bact_Chemotaxis_CheA"/>
</dbReference>
<dbReference type="GO" id="GO:0000155">
    <property type="term" value="F:phosphorelay sensor kinase activity"/>
    <property type="evidence" value="ECO:0007669"/>
    <property type="project" value="InterPro"/>
</dbReference>
<dbReference type="SUPFAM" id="SSF47226">
    <property type="entry name" value="Histidine-containing phosphotransfer domain, HPT domain"/>
    <property type="match status" value="1"/>
</dbReference>
<sequence>MTKQEQVKAIFIEEAGEIIEKLDINILRFEENSTDFDLLNEIFRGVHTLKGNANAFGFTRLGEFVHHFEDVLDHYRSTHEEIEECQLELFVNSVDVIQEVMTCELDQLSDLPEAYPDCLAKIKALMASKKPSSAQMEIEEAPLVLNDLAAEFSLSPSESLEDLISESIQKQQLTRAEGLNLYRIDLTLDSDCYKRGFDHLLFLKLLGEKAVSLESFFDTQSIPPLDGFSCDDNALKHVGVVLLSPLSLDEVRENFEYLFDHEYRVSLIESMEIKEEHAVEVLAAATKAEAVQETSKTVSKNAPALATSASAAKSTIRIDTFKLDELFDSVGELVIAQNFIAQNEKIRVIEDESISRTIETLSKITKRIQDRVMSLRMVAIRDTFDKMKRVVRDTSKKTGKALNLHILGEETEIDKTMIDNLSDPMIHIIRNAIDHGLESDGAERLSVGKKVEGNITIRAYHKSGSIVISVSDDGRGINKEKVFRKAVQRGIITGDENLSDSQIFGLIMQPGFSTAESISDLSGRGVGLDVVKTSIEKLRGKIEIESKEGEGTTFSMVLPLTLAIIDGMLVQTAGEIYIIPTLSVVESFRPDREIVHVVKGQGEFVTMRGQHIPVIRLSDVFDLNTERIEPWEGILVCVETEAGRIAIMVDELVGRQQVVIKPLGKSLAKLREITGGAILGSGDIALILNVDELRPLIEAAHGGN</sequence>
<keyword evidence="7" id="KW-0547">Nucleotide-binding</keyword>
<keyword evidence="9" id="KW-0067">ATP-binding</keyword>
<evidence type="ECO:0000313" key="16">
    <source>
        <dbReference type="EMBL" id="DAB37948.1"/>
    </source>
</evidence>
<dbReference type="InterPro" id="IPR004105">
    <property type="entry name" value="CheA-like_dim"/>
</dbReference>
<gene>
    <name evidence="16" type="ORF">CFH83_08510</name>
</gene>
<dbReference type="InterPro" id="IPR002545">
    <property type="entry name" value="CheW-lke_dom"/>
</dbReference>
<dbReference type="InterPro" id="IPR036061">
    <property type="entry name" value="CheW-like_dom_sf"/>
</dbReference>
<dbReference type="SMART" id="SM00260">
    <property type="entry name" value="CheW"/>
    <property type="match status" value="1"/>
</dbReference>
<evidence type="ECO:0000256" key="11">
    <source>
        <dbReference type="ARBA" id="ARBA00035100"/>
    </source>
</evidence>
<evidence type="ECO:0000256" key="8">
    <source>
        <dbReference type="ARBA" id="ARBA00022777"/>
    </source>
</evidence>
<evidence type="ECO:0000259" key="13">
    <source>
        <dbReference type="PROSITE" id="PS50109"/>
    </source>
</evidence>
<dbReference type="AlphaFoldDB" id="A0A2D3WC07"/>
<dbReference type="PROSITE" id="PS50894">
    <property type="entry name" value="HPT"/>
    <property type="match status" value="1"/>
</dbReference>
<dbReference type="InterPro" id="IPR004358">
    <property type="entry name" value="Sig_transdc_His_kin-like_C"/>
</dbReference>
<name>A0A2D3WC07_9BACT</name>
<dbReference type="EC" id="2.7.13.3" evidence="2"/>
<comment type="caution">
    <text evidence="16">The sequence shown here is derived from an EMBL/GenBank/DDBJ whole genome shotgun (WGS) entry which is preliminary data.</text>
</comment>
<organism evidence="16 17">
    <name type="scientific">Sulfuricurvum kujiense</name>
    <dbReference type="NCBI Taxonomy" id="148813"/>
    <lineage>
        <taxon>Bacteria</taxon>
        <taxon>Pseudomonadati</taxon>
        <taxon>Campylobacterota</taxon>
        <taxon>Epsilonproteobacteria</taxon>
        <taxon>Campylobacterales</taxon>
        <taxon>Sulfurimonadaceae</taxon>
        <taxon>Sulfuricurvum</taxon>
    </lineage>
</organism>
<evidence type="ECO:0000256" key="4">
    <source>
        <dbReference type="ARBA" id="ARBA00022500"/>
    </source>
</evidence>
<evidence type="ECO:0000256" key="10">
    <source>
        <dbReference type="ARBA" id="ARBA00023012"/>
    </source>
</evidence>
<dbReference type="InterPro" id="IPR037006">
    <property type="entry name" value="CheA-like_homodim_sf"/>
</dbReference>
<evidence type="ECO:0000259" key="15">
    <source>
        <dbReference type="PROSITE" id="PS50894"/>
    </source>
</evidence>
<accession>A0A2D3WC07</accession>
<dbReference type="InterPro" id="IPR003594">
    <property type="entry name" value="HATPase_dom"/>
</dbReference>
<dbReference type="FunFam" id="3.30.565.10:FF:000016">
    <property type="entry name" value="Chemotaxis protein CheA, putative"/>
    <property type="match status" value="1"/>
</dbReference>
<dbReference type="EMBL" id="DLUI01000121">
    <property type="protein sequence ID" value="DAB37948.1"/>
    <property type="molecule type" value="Genomic_DNA"/>
</dbReference>
<dbReference type="InterPro" id="IPR005467">
    <property type="entry name" value="His_kinase_dom"/>
</dbReference>
<evidence type="ECO:0000256" key="9">
    <source>
        <dbReference type="ARBA" id="ARBA00022840"/>
    </source>
</evidence>
<evidence type="ECO:0000256" key="7">
    <source>
        <dbReference type="ARBA" id="ARBA00022741"/>
    </source>
</evidence>
<evidence type="ECO:0000256" key="12">
    <source>
        <dbReference type="PROSITE-ProRule" id="PRU00110"/>
    </source>
</evidence>
<keyword evidence="8" id="KW-0418">Kinase</keyword>
<dbReference type="PANTHER" id="PTHR43395">
    <property type="entry name" value="SENSOR HISTIDINE KINASE CHEA"/>
    <property type="match status" value="1"/>
</dbReference>
<evidence type="ECO:0000256" key="2">
    <source>
        <dbReference type="ARBA" id="ARBA00012438"/>
    </source>
</evidence>
<dbReference type="InterPro" id="IPR036097">
    <property type="entry name" value="HisK_dim/P_sf"/>
</dbReference>
<dbReference type="SMART" id="SM00073">
    <property type="entry name" value="HPT"/>
    <property type="match status" value="1"/>
</dbReference>
<dbReference type="Pfam" id="PF02518">
    <property type="entry name" value="HATPase_c"/>
    <property type="match status" value="1"/>
</dbReference>
<dbReference type="InterPro" id="IPR008207">
    <property type="entry name" value="Sig_transdc_His_kin_Hpt_dom"/>
</dbReference>
<dbReference type="InterPro" id="IPR036641">
    <property type="entry name" value="HPT_dom_sf"/>
</dbReference>
<dbReference type="GO" id="GO:0005737">
    <property type="term" value="C:cytoplasm"/>
    <property type="evidence" value="ECO:0007669"/>
    <property type="project" value="InterPro"/>
</dbReference>
<dbReference type="SMART" id="SM00387">
    <property type="entry name" value="HATPase_c"/>
    <property type="match status" value="1"/>
</dbReference>
<reference evidence="16 17" key="1">
    <citation type="journal article" date="2017" name="Front. Microbiol.">
        <title>Comparative Genomic Analysis of the Class Epsilonproteobacteria and Proposed Reclassification to Epsilonbacteraeota (phyl. nov.).</title>
        <authorList>
            <person name="Waite D.W."/>
            <person name="Vanwonterghem I."/>
            <person name="Rinke C."/>
            <person name="Parks D.H."/>
            <person name="Zhang Y."/>
            <person name="Takai K."/>
            <person name="Sievert S.M."/>
            <person name="Simon J."/>
            <person name="Campbell B.J."/>
            <person name="Hanson T.E."/>
            <person name="Woyke T."/>
            <person name="Klotz M.G."/>
            <person name="Hugenholtz P."/>
        </authorList>
    </citation>
    <scope>NUCLEOTIDE SEQUENCE [LARGE SCALE GENOMIC DNA]</scope>
    <source>
        <strain evidence="16">UBA12443</strain>
    </source>
</reference>
<dbReference type="Pfam" id="PF02895">
    <property type="entry name" value="H-kinase_dim"/>
    <property type="match status" value="1"/>
</dbReference>
<keyword evidence="5 12" id="KW-0597">Phosphoprotein</keyword>
<dbReference type="SUPFAM" id="SSF55874">
    <property type="entry name" value="ATPase domain of HSP90 chaperone/DNA topoisomerase II/histidine kinase"/>
    <property type="match status" value="1"/>
</dbReference>
<dbReference type="CDD" id="cd00088">
    <property type="entry name" value="HPT"/>
    <property type="match status" value="1"/>
</dbReference>
<feature type="domain" description="CheW-like" evidence="14">
    <location>
        <begin position="564"/>
        <end position="699"/>
    </location>
</feature>
<dbReference type="InterPro" id="IPR036890">
    <property type="entry name" value="HATPase_C_sf"/>
</dbReference>
<evidence type="ECO:0000256" key="1">
    <source>
        <dbReference type="ARBA" id="ARBA00000085"/>
    </source>
</evidence>
<keyword evidence="6" id="KW-0808">Transferase</keyword>
<dbReference type="SMART" id="SM01231">
    <property type="entry name" value="H-kinase_dim"/>
    <property type="match status" value="1"/>
</dbReference>